<keyword evidence="4 10" id="KW-1133">Transmembrane helix</keyword>
<feature type="transmembrane region" description="Helical" evidence="10">
    <location>
        <begin position="576"/>
        <end position="595"/>
    </location>
</feature>
<dbReference type="PANTHER" id="PTHR12266:SF0">
    <property type="entry name" value="MITOCHONDRIAL SODIUM_CALCIUM EXCHANGER PROTEIN"/>
    <property type="match status" value="1"/>
</dbReference>
<comment type="similarity">
    <text evidence="8">Belongs to the Ca(2+):cation antiporter (CaCA) (TC 2.A.19) family. Cation/calcium exchanger (CCX) subfamily.</text>
</comment>
<feature type="domain" description="Sodium/calcium exchanger membrane region" evidence="12">
    <location>
        <begin position="622"/>
        <end position="774"/>
    </location>
</feature>
<feature type="region of interest" description="Disordered" evidence="9">
    <location>
        <begin position="287"/>
        <end position="338"/>
    </location>
</feature>
<dbReference type="InterPro" id="IPR004837">
    <property type="entry name" value="NaCa_Exmemb"/>
</dbReference>
<evidence type="ECO:0000256" key="2">
    <source>
        <dbReference type="ARBA" id="ARBA00022448"/>
    </source>
</evidence>
<comment type="subcellular location">
    <subcellularLocation>
        <location evidence="1">Membrane</location>
        <topology evidence="1">Multi-pass membrane protein</topology>
    </subcellularLocation>
</comment>
<dbReference type="AlphaFoldDB" id="A0A1D2ADX2"/>
<evidence type="ECO:0000256" key="9">
    <source>
        <dbReference type="SAM" id="MobiDB-lite"/>
    </source>
</evidence>
<gene>
    <name evidence="13" type="ORF">g.29805</name>
</gene>
<feature type="transmembrane region" description="Helical" evidence="10">
    <location>
        <begin position="643"/>
        <end position="666"/>
    </location>
</feature>
<keyword evidence="7" id="KW-0406">Ion transport</keyword>
<evidence type="ECO:0000256" key="10">
    <source>
        <dbReference type="SAM" id="Phobius"/>
    </source>
</evidence>
<feature type="compositionally biased region" description="Pro residues" evidence="9">
    <location>
        <begin position="455"/>
        <end position="467"/>
    </location>
</feature>
<evidence type="ECO:0000256" key="1">
    <source>
        <dbReference type="ARBA" id="ARBA00004141"/>
    </source>
</evidence>
<sequence>MPQSARTSSHIVICIILLLACPGLAAAEDADSKCQSVRDLPADQDRCAYAETYCETDSLFDYTKAYYCHVYPTPWKQGLMITACVLLLLTLFRVMALAADEFFSVILSQISQDLGLPPRLAGVTLLALGNGAPDLSASVAAVKSGNVELALGALTGASMFVTCIVAGRVIRICGGVSARGAQIRDIAFFAAALVLIAIVVGSGRVNAGAVAALLLLYFTYVAVVALADISKRAGVAWTRLLDPRVIIALARGAPAGAAAAGTGGAGADAQALRESLLGDAAAAAPAAAQQPAAHPGRGSPLPPATHLFTPTSGRSASDGSSVEMMSTQAARGAPGARHAPPLAAFEVRGRYRDLLEMSVREYRRRALADVAESRSYIARGISAAPRRGPPGAVRPGSRGGDASDSEAGSELESVSGASTPRVYEFKLDRMERGGGEGNGEGAGDEFLWTGRSTGPPRPGPAPPPTPQPSGALPDSAPYGPEPGPCTREPGTLPSASTQTLPDARWRAPVDRATRAWSAIQPRLALCLWALERPFVLALRASVPLVEKDAYRRGWFVLSALLAPSALNLALQRFDAASLAAAAGAGAALAAAAGVLTHPGVLASRPPDWALGTGYPLGALLVALAGFAVAALWINLAANELVGLLQFFGVLSGVQPAVLGVTVLAWGNSLADLVTNASLARRGAHGTSMAMTACFAGPMFNALLGLGVGFATALPAAPGRALAVALPPVAALGMACAVTSALALVGVALARARRLPRWVGGALMAWYAAYLAAVLALVLTVQE</sequence>
<feature type="transmembrane region" description="Helical" evidence="10">
    <location>
        <begin position="149"/>
        <end position="170"/>
    </location>
</feature>
<feature type="transmembrane region" description="Helical" evidence="10">
    <location>
        <begin position="79"/>
        <end position="99"/>
    </location>
</feature>
<keyword evidence="7" id="KW-0739">Sodium transport</keyword>
<keyword evidence="6 10" id="KW-0472">Membrane</keyword>
<feature type="transmembrane region" description="Helical" evidence="10">
    <location>
        <begin position="687"/>
        <end position="716"/>
    </location>
</feature>
<feature type="transmembrane region" description="Helical" evidence="10">
    <location>
        <begin position="207"/>
        <end position="229"/>
    </location>
</feature>
<feature type="chain" id="PRO_5008901503" description="Sodium/calcium exchanger membrane region domain-containing protein" evidence="11">
    <location>
        <begin position="28"/>
        <end position="782"/>
    </location>
</feature>
<dbReference type="Pfam" id="PF01699">
    <property type="entry name" value="Na_Ca_ex"/>
    <property type="match status" value="2"/>
</dbReference>
<evidence type="ECO:0000256" key="4">
    <source>
        <dbReference type="ARBA" id="ARBA00022989"/>
    </source>
</evidence>
<dbReference type="EMBL" id="GDKF01001206">
    <property type="protein sequence ID" value="JAT77416.1"/>
    <property type="molecule type" value="Transcribed_RNA"/>
</dbReference>
<feature type="compositionally biased region" description="Low complexity" evidence="9">
    <location>
        <begin position="381"/>
        <end position="396"/>
    </location>
</feature>
<feature type="transmembrane region" description="Helical" evidence="10">
    <location>
        <begin position="761"/>
        <end position="780"/>
    </location>
</feature>
<reference evidence="13" key="1">
    <citation type="submission" date="2015-08" db="EMBL/GenBank/DDBJ databases">
        <authorList>
            <person name="Babu N.S."/>
            <person name="Beckwith C.J."/>
            <person name="Beseler K.G."/>
            <person name="Brison A."/>
            <person name="Carone J.V."/>
            <person name="Caskin T.P."/>
            <person name="Diamond M."/>
            <person name="Durham M.E."/>
            <person name="Foxe J.M."/>
            <person name="Go M."/>
            <person name="Henderson B.A."/>
            <person name="Jones I.B."/>
            <person name="McGettigan J.A."/>
            <person name="Micheletti S.J."/>
            <person name="Nasrallah M.E."/>
            <person name="Ortiz D."/>
            <person name="Piller C.R."/>
            <person name="Privatt S.R."/>
            <person name="Schneider S.L."/>
            <person name="Sharp S."/>
            <person name="Smith T.C."/>
            <person name="Stanton J.D."/>
            <person name="Ullery H.E."/>
            <person name="Wilson R.J."/>
            <person name="Serrano M.G."/>
            <person name="Buck G."/>
            <person name="Lee V."/>
            <person name="Wang Y."/>
            <person name="Carvalho R."/>
            <person name="Voegtly L."/>
            <person name="Shi R."/>
            <person name="Duckworth R."/>
            <person name="Johnson A."/>
            <person name="Loviza R."/>
            <person name="Walstead R."/>
            <person name="Shah Z."/>
            <person name="Kiflezghi M."/>
            <person name="Wade K."/>
            <person name="Ball S.L."/>
            <person name="Bradley K.W."/>
            <person name="Asai D.J."/>
            <person name="Bowman C.A."/>
            <person name="Russell D.A."/>
            <person name="Pope W.H."/>
            <person name="Jacobs-Sera D."/>
            <person name="Hendrix R.W."/>
            <person name="Hatfull G.F."/>
        </authorList>
    </citation>
    <scope>NUCLEOTIDE SEQUENCE</scope>
</reference>
<dbReference type="PROSITE" id="PS51257">
    <property type="entry name" value="PROKAR_LIPOPROTEIN"/>
    <property type="match status" value="1"/>
</dbReference>
<feature type="signal peptide" evidence="11">
    <location>
        <begin position="1"/>
        <end position="27"/>
    </location>
</feature>
<keyword evidence="2" id="KW-0813">Transport</keyword>
<evidence type="ECO:0000313" key="13">
    <source>
        <dbReference type="EMBL" id="JAT77416.1"/>
    </source>
</evidence>
<accession>A0A1D2ADX2</accession>
<evidence type="ECO:0000256" key="8">
    <source>
        <dbReference type="ARBA" id="ARBA00038187"/>
    </source>
</evidence>
<keyword evidence="11" id="KW-0732">Signal</keyword>
<organism evidence="13">
    <name type="scientific">Auxenochlorella protothecoides</name>
    <name type="common">Green microalga</name>
    <name type="synonym">Chlorella protothecoides</name>
    <dbReference type="NCBI Taxonomy" id="3075"/>
    <lineage>
        <taxon>Eukaryota</taxon>
        <taxon>Viridiplantae</taxon>
        <taxon>Chlorophyta</taxon>
        <taxon>core chlorophytes</taxon>
        <taxon>Trebouxiophyceae</taxon>
        <taxon>Chlorellales</taxon>
        <taxon>Chlorellaceae</taxon>
        <taxon>Auxenochlorella</taxon>
    </lineage>
</organism>
<keyword evidence="5" id="KW-0915">Sodium</keyword>
<proteinExistence type="inferred from homology"/>
<dbReference type="GO" id="GO:0006814">
    <property type="term" value="P:sodium ion transport"/>
    <property type="evidence" value="ECO:0007669"/>
    <property type="project" value="UniProtKB-KW"/>
</dbReference>
<feature type="domain" description="Sodium/calcium exchanger membrane region" evidence="12">
    <location>
        <begin position="86"/>
        <end position="224"/>
    </location>
</feature>
<dbReference type="InterPro" id="IPR044880">
    <property type="entry name" value="NCX_ion-bd_dom_sf"/>
</dbReference>
<dbReference type="GO" id="GO:0016020">
    <property type="term" value="C:membrane"/>
    <property type="evidence" value="ECO:0007669"/>
    <property type="project" value="UniProtKB-SubCell"/>
</dbReference>
<evidence type="ECO:0000256" key="11">
    <source>
        <dbReference type="SAM" id="SignalP"/>
    </source>
</evidence>
<name>A0A1D2ADX2_AUXPR</name>
<evidence type="ECO:0000256" key="3">
    <source>
        <dbReference type="ARBA" id="ARBA00022692"/>
    </source>
</evidence>
<feature type="compositionally biased region" description="Low complexity" evidence="9">
    <location>
        <begin position="329"/>
        <end position="338"/>
    </location>
</feature>
<dbReference type="GO" id="GO:0008324">
    <property type="term" value="F:monoatomic cation transmembrane transporter activity"/>
    <property type="evidence" value="ECO:0007669"/>
    <property type="project" value="TreeGrafter"/>
</dbReference>
<feature type="transmembrane region" description="Helical" evidence="10">
    <location>
        <begin position="553"/>
        <end position="570"/>
    </location>
</feature>
<evidence type="ECO:0000256" key="6">
    <source>
        <dbReference type="ARBA" id="ARBA00023136"/>
    </source>
</evidence>
<dbReference type="PANTHER" id="PTHR12266">
    <property type="entry name" value="NA+/CA2+ K+ INDEPENDENT EXCHANGER"/>
    <property type="match status" value="1"/>
</dbReference>
<evidence type="ECO:0000259" key="12">
    <source>
        <dbReference type="Pfam" id="PF01699"/>
    </source>
</evidence>
<evidence type="ECO:0000256" key="7">
    <source>
        <dbReference type="ARBA" id="ARBA00023201"/>
    </source>
</evidence>
<keyword evidence="3 10" id="KW-0812">Transmembrane</keyword>
<feature type="transmembrane region" description="Helical" evidence="10">
    <location>
        <begin position="182"/>
        <end position="201"/>
    </location>
</feature>
<feature type="transmembrane region" description="Helical" evidence="10">
    <location>
        <begin position="728"/>
        <end position="749"/>
    </location>
</feature>
<feature type="region of interest" description="Disordered" evidence="9">
    <location>
        <begin position="381"/>
        <end position="419"/>
    </location>
</feature>
<evidence type="ECO:0000256" key="5">
    <source>
        <dbReference type="ARBA" id="ARBA00023053"/>
    </source>
</evidence>
<dbReference type="InterPro" id="IPR051359">
    <property type="entry name" value="CaCA_antiporter"/>
</dbReference>
<feature type="compositionally biased region" description="Polar residues" evidence="9">
    <location>
        <begin position="308"/>
        <end position="328"/>
    </location>
</feature>
<feature type="region of interest" description="Disordered" evidence="9">
    <location>
        <begin position="431"/>
        <end position="502"/>
    </location>
</feature>
<protein>
    <recommendedName>
        <fullName evidence="12">Sodium/calcium exchanger membrane region domain-containing protein</fullName>
    </recommendedName>
</protein>
<feature type="transmembrane region" description="Helical" evidence="10">
    <location>
        <begin position="616"/>
        <end position="637"/>
    </location>
</feature>
<dbReference type="Gene3D" id="1.20.1420.30">
    <property type="entry name" value="NCX, central ion-binding region"/>
    <property type="match status" value="2"/>
</dbReference>